<dbReference type="GO" id="GO:0005886">
    <property type="term" value="C:plasma membrane"/>
    <property type="evidence" value="ECO:0007669"/>
    <property type="project" value="UniProtKB-SubCell"/>
</dbReference>
<name>A0A1H9TGV8_9ACTN</name>
<dbReference type="Gene3D" id="1.20.1250.20">
    <property type="entry name" value="MFS general substrate transporter like domains"/>
    <property type="match status" value="1"/>
</dbReference>
<feature type="transmembrane region" description="Helical" evidence="8">
    <location>
        <begin position="96"/>
        <end position="119"/>
    </location>
</feature>
<proteinExistence type="predicted"/>
<keyword evidence="5 8" id="KW-1133">Transmembrane helix</keyword>
<evidence type="ECO:0000259" key="9">
    <source>
        <dbReference type="PROSITE" id="PS50850"/>
    </source>
</evidence>
<accession>A0A1H9TGV8</accession>
<evidence type="ECO:0000313" key="11">
    <source>
        <dbReference type="Proteomes" id="UP000182841"/>
    </source>
</evidence>
<keyword evidence="11" id="KW-1185">Reference proteome</keyword>
<feature type="transmembrane region" description="Helical" evidence="8">
    <location>
        <begin position="292"/>
        <end position="310"/>
    </location>
</feature>
<dbReference type="EMBL" id="FOGO01000006">
    <property type="protein sequence ID" value="SER96432.1"/>
    <property type="molecule type" value="Genomic_DNA"/>
</dbReference>
<evidence type="ECO:0000256" key="1">
    <source>
        <dbReference type="ARBA" id="ARBA00004651"/>
    </source>
</evidence>
<feature type="transmembrane region" description="Helical" evidence="8">
    <location>
        <begin position="185"/>
        <end position="205"/>
    </location>
</feature>
<evidence type="ECO:0000256" key="6">
    <source>
        <dbReference type="ARBA" id="ARBA00023136"/>
    </source>
</evidence>
<feature type="transmembrane region" description="Helical" evidence="8">
    <location>
        <begin position="259"/>
        <end position="280"/>
    </location>
</feature>
<evidence type="ECO:0000256" key="4">
    <source>
        <dbReference type="ARBA" id="ARBA00022692"/>
    </source>
</evidence>
<reference evidence="11" key="1">
    <citation type="submission" date="2016-10" db="EMBL/GenBank/DDBJ databases">
        <authorList>
            <person name="Varghese N."/>
            <person name="Submissions S."/>
        </authorList>
    </citation>
    <scope>NUCLEOTIDE SEQUENCE [LARGE SCALE GENOMIC DNA]</scope>
    <source>
        <strain evidence="11">CGMCC 4.6825</strain>
    </source>
</reference>
<sequence>MRSRRSAGAAHPASAGDPAGDATAGRGPLRYAAAAFVFAVGMAGTTLPTPLYGLYRQELGFGELMVTVVFAVYAVGVIAALLVAGDYSDKLGRRPVLLAALLLSAASAGCFLSEGGLPLLFCGRLLSGFAAGLLSGAATAAVLELAPGGSRGFAATAANMGGLGCGPLLAGVLAQYAPRPLTLPFATHLVLLGAAGALTLALPETARPPRPRPRLRPRGMEVPRQVRPVFVPAALACFTGFAVFGLFTAVSPGFMSGTLHIDNLAVSGAVVFSVFCASLLGQAASARTGAPVALPLGCLGLVVGMVQVGLSLVLGSLALLVTGAVTGGIGQGLAFRSAMATVSGRAPEEHRGGTISALFVVAYLGISLPVVGVGALSTGLGLRNAGLVFSACVVVLASGAGAWLWRTRKGTALAPAD</sequence>
<dbReference type="GO" id="GO:0022857">
    <property type="term" value="F:transmembrane transporter activity"/>
    <property type="evidence" value="ECO:0007669"/>
    <property type="project" value="InterPro"/>
</dbReference>
<gene>
    <name evidence="10" type="ORF">SAMN05421870_106138</name>
</gene>
<dbReference type="STRING" id="943816.AN217_18125"/>
<feature type="transmembrane region" description="Helical" evidence="8">
    <location>
        <begin position="355"/>
        <end position="375"/>
    </location>
</feature>
<dbReference type="Proteomes" id="UP000182841">
    <property type="component" value="Unassembled WGS sequence"/>
</dbReference>
<dbReference type="PROSITE" id="PS00216">
    <property type="entry name" value="SUGAR_TRANSPORT_1"/>
    <property type="match status" value="1"/>
</dbReference>
<comment type="subcellular location">
    <subcellularLocation>
        <location evidence="1">Cell membrane</location>
        <topology evidence="1">Multi-pass membrane protein</topology>
    </subcellularLocation>
</comment>
<feature type="domain" description="Major facilitator superfamily (MFS) profile" evidence="9">
    <location>
        <begin position="29"/>
        <end position="408"/>
    </location>
</feature>
<evidence type="ECO:0000256" key="2">
    <source>
        <dbReference type="ARBA" id="ARBA00022448"/>
    </source>
</evidence>
<evidence type="ECO:0000256" key="7">
    <source>
        <dbReference type="SAM" id="MobiDB-lite"/>
    </source>
</evidence>
<evidence type="ECO:0000256" key="5">
    <source>
        <dbReference type="ARBA" id="ARBA00022989"/>
    </source>
</evidence>
<feature type="transmembrane region" description="Helical" evidence="8">
    <location>
        <begin position="316"/>
        <end position="335"/>
    </location>
</feature>
<feature type="transmembrane region" description="Helical" evidence="8">
    <location>
        <begin position="64"/>
        <end position="84"/>
    </location>
</feature>
<feature type="transmembrane region" description="Helical" evidence="8">
    <location>
        <begin position="125"/>
        <end position="146"/>
    </location>
</feature>
<feature type="transmembrane region" description="Helical" evidence="8">
    <location>
        <begin position="387"/>
        <end position="405"/>
    </location>
</feature>
<feature type="region of interest" description="Disordered" evidence="7">
    <location>
        <begin position="1"/>
        <end position="21"/>
    </location>
</feature>
<keyword evidence="6 8" id="KW-0472">Membrane</keyword>
<keyword evidence="2" id="KW-0813">Transport</keyword>
<dbReference type="SUPFAM" id="SSF103473">
    <property type="entry name" value="MFS general substrate transporter"/>
    <property type="match status" value="1"/>
</dbReference>
<dbReference type="PANTHER" id="PTHR23517">
    <property type="entry name" value="RESISTANCE PROTEIN MDTM, PUTATIVE-RELATED-RELATED"/>
    <property type="match status" value="1"/>
</dbReference>
<evidence type="ECO:0000256" key="3">
    <source>
        <dbReference type="ARBA" id="ARBA00022475"/>
    </source>
</evidence>
<feature type="transmembrane region" description="Helical" evidence="8">
    <location>
        <begin position="153"/>
        <end position="173"/>
    </location>
</feature>
<dbReference type="PANTHER" id="PTHR23517:SF13">
    <property type="entry name" value="MAJOR FACILITATOR SUPERFAMILY MFS_1"/>
    <property type="match status" value="1"/>
</dbReference>
<feature type="transmembrane region" description="Helical" evidence="8">
    <location>
        <begin position="31"/>
        <end position="52"/>
    </location>
</feature>
<dbReference type="InterPro" id="IPR011701">
    <property type="entry name" value="MFS"/>
</dbReference>
<dbReference type="Pfam" id="PF07690">
    <property type="entry name" value="MFS_1"/>
    <property type="match status" value="1"/>
</dbReference>
<dbReference type="InterPro" id="IPR036259">
    <property type="entry name" value="MFS_trans_sf"/>
</dbReference>
<organism evidence="10 11">
    <name type="scientific">Streptomyces qinglanensis</name>
    <dbReference type="NCBI Taxonomy" id="943816"/>
    <lineage>
        <taxon>Bacteria</taxon>
        <taxon>Bacillati</taxon>
        <taxon>Actinomycetota</taxon>
        <taxon>Actinomycetes</taxon>
        <taxon>Kitasatosporales</taxon>
        <taxon>Streptomycetaceae</taxon>
        <taxon>Streptomyces</taxon>
    </lineage>
</organism>
<dbReference type="PROSITE" id="PS50850">
    <property type="entry name" value="MFS"/>
    <property type="match status" value="1"/>
</dbReference>
<evidence type="ECO:0000256" key="8">
    <source>
        <dbReference type="SAM" id="Phobius"/>
    </source>
</evidence>
<evidence type="ECO:0000313" key="10">
    <source>
        <dbReference type="EMBL" id="SER96432.1"/>
    </source>
</evidence>
<dbReference type="InterPro" id="IPR005829">
    <property type="entry name" value="Sugar_transporter_CS"/>
</dbReference>
<keyword evidence="3" id="KW-1003">Cell membrane</keyword>
<feature type="transmembrane region" description="Helical" evidence="8">
    <location>
        <begin position="226"/>
        <end position="247"/>
    </location>
</feature>
<dbReference type="AlphaFoldDB" id="A0A1H9TGV8"/>
<dbReference type="InterPro" id="IPR050171">
    <property type="entry name" value="MFS_Transporters"/>
</dbReference>
<protein>
    <submittedName>
        <fullName evidence="10">Predicted arabinose efflux permease, MFS family</fullName>
    </submittedName>
</protein>
<keyword evidence="4 8" id="KW-0812">Transmembrane</keyword>
<dbReference type="InterPro" id="IPR020846">
    <property type="entry name" value="MFS_dom"/>
</dbReference>